<name>A0A7G9GGM1_9FIRM</name>
<evidence type="ECO:0000256" key="3">
    <source>
        <dbReference type="ARBA" id="ARBA00023163"/>
    </source>
</evidence>
<dbReference type="Pfam" id="PF12802">
    <property type="entry name" value="MarR_2"/>
    <property type="match status" value="1"/>
</dbReference>
<gene>
    <name evidence="5" type="ORF">H9Q79_06670</name>
</gene>
<dbReference type="Gene3D" id="1.10.10.10">
    <property type="entry name" value="Winged helix-like DNA-binding domain superfamily/Winged helix DNA-binding domain"/>
    <property type="match status" value="1"/>
</dbReference>
<evidence type="ECO:0000256" key="2">
    <source>
        <dbReference type="ARBA" id="ARBA00023125"/>
    </source>
</evidence>
<evidence type="ECO:0000313" key="5">
    <source>
        <dbReference type="EMBL" id="QNM09953.1"/>
    </source>
</evidence>
<dbReference type="InterPro" id="IPR036390">
    <property type="entry name" value="WH_DNA-bd_sf"/>
</dbReference>
<dbReference type="PANTHER" id="PTHR42756">
    <property type="entry name" value="TRANSCRIPTIONAL REGULATOR, MARR"/>
    <property type="match status" value="1"/>
</dbReference>
<dbReference type="RefSeq" id="WP_118648156.1">
    <property type="nucleotide sequence ID" value="NZ_CP060635.1"/>
</dbReference>
<organism evidence="5 6">
    <name type="scientific">Wansuia hejianensis</name>
    <dbReference type="NCBI Taxonomy" id="2763667"/>
    <lineage>
        <taxon>Bacteria</taxon>
        <taxon>Bacillati</taxon>
        <taxon>Bacillota</taxon>
        <taxon>Clostridia</taxon>
        <taxon>Lachnospirales</taxon>
        <taxon>Lachnospiraceae</taxon>
        <taxon>Wansuia</taxon>
    </lineage>
</organism>
<keyword evidence="1" id="KW-0805">Transcription regulation</keyword>
<dbReference type="PRINTS" id="PR00598">
    <property type="entry name" value="HTHMARR"/>
</dbReference>
<evidence type="ECO:0000256" key="1">
    <source>
        <dbReference type="ARBA" id="ARBA00023015"/>
    </source>
</evidence>
<dbReference type="PROSITE" id="PS50995">
    <property type="entry name" value="HTH_MARR_2"/>
    <property type="match status" value="1"/>
</dbReference>
<dbReference type="SUPFAM" id="SSF46785">
    <property type="entry name" value="Winged helix' DNA-binding domain"/>
    <property type="match status" value="1"/>
</dbReference>
<dbReference type="GO" id="GO:0003677">
    <property type="term" value="F:DNA binding"/>
    <property type="evidence" value="ECO:0007669"/>
    <property type="project" value="UniProtKB-KW"/>
</dbReference>
<protein>
    <submittedName>
        <fullName evidence="5">MarR family transcriptional regulator</fullName>
    </submittedName>
</protein>
<dbReference type="PANTHER" id="PTHR42756:SF1">
    <property type="entry name" value="TRANSCRIPTIONAL REPRESSOR OF EMRAB OPERON"/>
    <property type="match status" value="1"/>
</dbReference>
<evidence type="ECO:0000259" key="4">
    <source>
        <dbReference type="PROSITE" id="PS50995"/>
    </source>
</evidence>
<feature type="domain" description="HTH marR-type" evidence="4">
    <location>
        <begin position="10"/>
        <end position="147"/>
    </location>
</feature>
<keyword evidence="3" id="KW-0804">Transcription</keyword>
<keyword evidence="2" id="KW-0238">DNA-binding</keyword>
<reference evidence="5 6" key="1">
    <citation type="submission" date="2020-08" db="EMBL/GenBank/DDBJ databases">
        <authorList>
            <person name="Liu C."/>
            <person name="Sun Q."/>
        </authorList>
    </citation>
    <scope>NUCLEOTIDE SEQUENCE [LARGE SCALE GENOMIC DNA]</scope>
    <source>
        <strain evidence="5 6">NSJ-29</strain>
    </source>
</reference>
<dbReference type="InterPro" id="IPR036388">
    <property type="entry name" value="WH-like_DNA-bd_sf"/>
</dbReference>
<evidence type="ECO:0000313" key="6">
    <source>
        <dbReference type="Proteomes" id="UP000515860"/>
    </source>
</evidence>
<accession>A0A7G9GGM1</accession>
<sequence>MEEVGWRRRKEKMGKEIRSLDNMLMRNLFCQVKKFGLDEMTVMHGWIIGFLYNNRDRDIFQKDVETEFSIGRSTVTNILKLMEKKGYIRREAVPQDGRLKRLVLLDKGMALNQTMRELAARLDADTMKGITDEELDVFYGVIRKLKENLEEQGRDDNDKDTGSAHKTV</sequence>
<dbReference type="EMBL" id="CP060635">
    <property type="protein sequence ID" value="QNM09953.1"/>
    <property type="molecule type" value="Genomic_DNA"/>
</dbReference>
<dbReference type="AlphaFoldDB" id="A0A7G9GGM1"/>
<proteinExistence type="predicted"/>
<dbReference type="Proteomes" id="UP000515860">
    <property type="component" value="Chromosome"/>
</dbReference>
<dbReference type="SMART" id="SM00347">
    <property type="entry name" value="HTH_MARR"/>
    <property type="match status" value="1"/>
</dbReference>
<keyword evidence="6" id="KW-1185">Reference proteome</keyword>
<dbReference type="KEGG" id="whj:H9Q79_06670"/>
<dbReference type="InterPro" id="IPR000835">
    <property type="entry name" value="HTH_MarR-typ"/>
</dbReference>
<dbReference type="GO" id="GO:0003700">
    <property type="term" value="F:DNA-binding transcription factor activity"/>
    <property type="evidence" value="ECO:0007669"/>
    <property type="project" value="InterPro"/>
</dbReference>